<gene>
    <name evidence="4" type="ORF">HCN44_010193</name>
</gene>
<dbReference type="GO" id="GO:0006508">
    <property type="term" value="P:proteolysis"/>
    <property type="evidence" value="ECO:0007669"/>
    <property type="project" value="InterPro"/>
</dbReference>
<proteinExistence type="inferred from homology"/>
<comment type="caution">
    <text evidence="4">The sequence shown here is derived from an EMBL/GenBank/DDBJ whole genome shotgun (WGS) entry which is preliminary data.</text>
</comment>
<reference evidence="4 5" key="1">
    <citation type="submission" date="2020-08" db="EMBL/GenBank/DDBJ databases">
        <title>Aphidius gifuensis genome sequencing and assembly.</title>
        <authorList>
            <person name="Du Z."/>
        </authorList>
    </citation>
    <scope>NUCLEOTIDE SEQUENCE [LARGE SCALE GENOMIC DNA]</scope>
    <source>
        <strain evidence="4">YNYX2018</strain>
        <tissue evidence="4">Adults</tissue>
    </source>
</reference>
<keyword evidence="1" id="KW-1015">Disulfide bond</keyword>
<dbReference type="SMART" id="SM00020">
    <property type="entry name" value="Tryp_SPc"/>
    <property type="match status" value="1"/>
</dbReference>
<evidence type="ECO:0000256" key="2">
    <source>
        <dbReference type="ARBA" id="ARBA00024195"/>
    </source>
</evidence>
<evidence type="ECO:0000313" key="4">
    <source>
        <dbReference type="EMBL" id="KAF7993598.1"/>
    </source>
</evidence>
<dbReference type="Proteomes" id="UP000639338">
    <property type="component" value="Unassembled WGS sequence"/>
</dbReference>
<sequence length="212" mass="24190">MKFFITLMYLIFNNNYVIDGKLANKVSGGVRTTVNEQPHHVSVVHNDHIICSGNIITQRHILTSASCVVIKEENSIIIASNLQVLVGASDAGHRDIYFVDIVMWHANYEPKQFWKNDIGILRLERSIIFSANRLSISLPNYYSSFGRVMVLTNWGRIVLERNNNVKYLEFLQVTGLTRNECRETFPSYLLDYATQSCAKTIKKDASITMVII</sequence>
<dbReference type="InterPro" id="IPR001254">
    <property type="entry name" value="Trypsin_dom"/>
</dbReference>
<comment type="similarity">
    <text evidence="2">Belongs to the peptidase S1 family. CLIP subfamily.</text>
</comment>
<dbReference type="SUPFAM" id="SSF50494">
    <property type="entry name" value="Trypsin-like serine proteases"/>
    <property type="match status" value="1"/>
</dbReference>
<dbReference type="InterPro" id="IPR009003">
    <property type="entry name" value="Peptidase_S1_PA"/>
</dbReference>
<dbReference type="Gene3D" id="2.40.10.10">
    <property type="entry name" value="Trypsin-like serine proteases"/>
    <property type="match status" value="1"/>
</dbReference>
<accession>A0A834XU92</accession>
<evidence type="ECO:0000313" key="5">
    <source>
        <dbReference type="Proteomes" id="UP000639338"/>
    </source>
</evidence>
<dbReference type="Pfam" id="PF00089">
    <property type="entry name" value="Trypsin"/>
    <property type="match status" value="1"/>
</dbReference>
<dbReference type="InterPro" id="IPR051487">
    <property type="entry name" value="Ser/Thr_Proteases_Immune/Dev"/>
</dbReference>
<organism evidence="4 5">
    <name type="scientific">Aphidius gifuensis</name>
    <name type="common">Parasitoid wasp</name>
    <dbReference type="NCBI Taxonomy" id="684658"/>
    <lineage>
        <taxon>Eukaryota</taxon>
        <taxon>Metazoa</taxon>
        <taxon>Ecdysozoa</taxon>
        <taxon>Arthropoda</taxon>
        <taxon>Hexapoda</taxon>
        <taxon>Insecta</taxon>
        <taxon>Pterygota</taxon>
        <taxon>Neoptera</taxon>
        <taxon>Endopterygota</taxon>
        <taxon>Hymenoptera</taxon>
        <taxon>Apocrita</taxon>
        <taxon>Ichneumonoidea</taxon>
        <taxon>Braconidae</taxon>
        <taxon>Aphidiinae</taxon>
        <taxon>Aphidius</taxon>
    </lineage>
</organism>
<evidence type="ECO:0000259" key="3">
    <source>
        <dbReference type="PROSITE" id="PS50240"/>
    </source>
</evidence>
<protein>
    <recommendedName>
        <fullName evidence="3">Peptidase S1 domain-containing protein</fullName>
    </recommendedName>
</protein>
<name>A0A834XU92_APHGI</name>
<dbReference type="EMBL" id="JACMRX010000003">
    <property type="protein sequence ID" value="KAF7993598.1"/>
    <property type="molecule type" value="Genomic_DNA"/>
</dbReference>
<dbReference type="OrthoDB" id="4788989at2759"/>
<dbReference type="GO" id="GO:0004252">
    <property type="term" value="F:serine-type endopeptidase activity"/>
    <property type="evidence" value="ECO:0007669"/>
    <property type="project" value="InterPro"/>
</dbReference>
<dbReference type="PROSITE" id="PS50240">
    <property type="entry name" value="TRYPSIN_DOM"/>
    <property type="match status" value="1"/>
</dbReference>
<keyword evidence="5" id="KW-1185">Reference proteome</keyword>
<dbReference type="InterPro" id="IPR043504">
    <property type="entry name" value="Peptidase_S1_PA_chymotrypsin"/>
</dbReference>
<evidence type="ECO:0000256" key="1">
    <source>
        <dbReference type="ARBA" id="ARBA00023157"/>
    </source>
</evidence>
<feature type="domain" description="Peptidase S1" evidence="3">
    <location>
        <begin position="26"/>
        <end position="212"/>
    </location>
</feature>
<dbReference type="AlphaFoldDB" id="A0A834XU92"/>
<dbReference type="PANTHER" id="PTHR24256">
    <property type="entry name" value="TRYPTASE-RELATED"/>
    <property type="match status" value="1"/>
</dbReference>